<dbReference type="PANTHER" id="PTHR47074:SF61">
    <property type="entry name" value="RNASE H TYPE-1 DOMAIN-CONTAINING PROTEIN"/>
    <property type="match status" value="1"/>
</dbReference>
<dbReference type="GO" id="GO:0003676">
    <property type="term" value="F:nucleic acid binding"/>
    <property type="evidence" value="ECO:0007669"/>
    <property type="project" value="InterPro"/>
</dbReference>
<accession>A0A7J9ACQ5</accession>
<dbReference type="AlphaFoldDB" id="A0A7J9ACQ5"/>
<evidence type="ECO:0000259" key="1">
    <source>
        <dbReference type="Pfam" id="PF13456"/>
    </source>
</evidence>
<dbReference type="InterPro" id="IPR002156">
    <property type="entry name" value="RNaseH_domain"/>
</dbReference>
<dbReference type="EMBL" id="JABEZV010000009">
    <property type="protein sequence ID" value="MBA0721826.1"/>
    <property type="molecule type" value="Genomic_DNA"/>
</dbReference>
<dbReference type="InterPro" id="IPR052929">
    <property type="entry name" value="RNase_H-like_EbsB-rel"/>
</dbReference>
<keyword evidence="3" id="KW-1185">Reference proteome</keyword>
<gene>
    <name evidence="2" type="ORF">Golax_009330</name>
</gene>
<dbReference type="PANTHER" id="PTHR47074">
    <property type="entry name" value="BNAC02G40300D PROTEIN"/>
    <property type="match status" value="1"/>
</dbReference>
<protein>
    <recommendedName>
        <fullName evidence="1">RNase H type-1 domain-containing protein</fullName>
    </recommendedName>
</protein>
<sequence length="166" mass="18705">MQNPRVSKWEPPEGGSVKANFDASFHQQSSKSVSVILIRNREGLVMAACTYLNEHVLKSTMAKARACLKPVIFVKELGFRRILEAGDTLTVFKRVRTTEEDKSNISNLVKEVKERIRRGSKESGRTSKSRLTWTTRRGMKNEATETEGTMTIWTSMDSDCHGGIEP</sequence>
<organism evidence="2 3">
    <name type="scientific">Gossypium laxum</name>
    <dbReference type="NCBI Taxonomy" id="34288"/>
    <lineage>
        <taxon>Eukaryota</taxon>
        <taxon>Viridiplantae</taxon>
        <taxon>Streptophyta</taxon>
        <taxon>Embryophyta</taxon>
        <taxon>Tracheophyta</taxon>
        <taxon>Spermatophyta</taxon>
        <taxon>Magnoliopsida</taxon>
        <taxon>eudicotyledons</taxon>
        <taxon>Gunneridae</taxon>
        <taxon>Pentapetalae</taxon>
        <taxon>rosids</taxon>
        <taxon>malvids</taxon>
        <taxon>Malvales</taxon>
        <taxon>Malvaceae</taxon>
        <taxon>Malvoideae</taxon>
        <taxon>Gossypium</taxon>
    </lineage>
</organism>
<feature type="domain" description="RNase H type-1" evidence="1">
    <location>
        <begin position="20"/>
        <end position="117"/>
    </location>
</feature>
<comment type="caution">
    <text evidence="2">The sequence shown here is derived from an EMBL/GenBank/DDBJ whole genome shotgun (WGS) entry which is preliminary data.</text>
</comment>
<evidence type="ECO:0000313" key="2">
    <source>
        <dbReference type="EMBL" id="MBA0721826.1"/>
    </source>
</evidence>
<dbReference type="GO" id="GO:0004523">
    <property type="term" value="F:RNA-DNA hybrid ribonuclease activity"/>
    <property type="evidence" value="ECO:0007669"/>
    <property type="project" value="InterPro"/>
</dbReference>
<evidence type="ECO:0000313" key="3">
    <source>
        <dbReference type="Proteomes" id="UP000593574"/>
    </source>
</evidence>
<proteinExistence type="predicted"/>
<dbReference type="Pfam" id="PF13456">
    <property type="entry name" value="RVT_3"/>
    <property type="match status" value="1"/>
</dbReference>
<dbReference type="Proteomes" id="UP000593574">
    <property type="component" value="Unassembled WGS sequence"/>
</dbReference>
<reference evidence="2 3" key="1">
    <citation type="journal article" date="2019" name="Genome Biol. Evol.">
        <title>Insights into the evolution of the New World diploid cottons (Gossypium, subgenus Houzingenia) based on genome sequencing.</title>
        <authorList>
            <person name="Grover C.E."/>
            <person name="Arick M.A. 2nd"/>
            <person name="Thrash A."/>
            <person name="Conover J.L."/>
            <person name="Sanders W.S."/>
            <person name="Peterson D.G."/>
            <person name="Frelichowski J.E."/>
            <person name="Scheffler J.A."/>
            <person name="Scheffler B.E."/>
            <person name="Wendel J.F."/>
        </authorList>
    </citation>
    <scope>NUCLEOTIDE SEQUENCE [LARGE SCALE GENOMIC DNA]</scope>
    <source>
        <strain evidence="2">4</strain>
        <tissue evidence="2">Leaf</tissue>
    </source>
</reference>
<name>A0A7J9ACQ5_9ROSI</name>